<gene>
    <name evidence="4" type="ORF">SLNSH_17300</name>
</gene>
<sequence length="240" mass="24810">MRAGLAPLQGLHDAMRAINGAAVHAEWRASLASRGRPAPLAGVGPLEERTGRFRDEAQGKAALAAHGLRTPEGRVVGLSEVAAAARGLGGLVVVKGLHEKLAHKTEAGAMALGLETAQAAQDAARRMVGTVATRDPSIRLERFLVERMLPHPVLETLVGIQRDPQFGLTLTIGVGGVLVELIGEVTTLLLPAGRDDIVAALTRGALGRLMQGYRGRPAGDLEAAASAVEAIAGYAVAQGD</sequence>
<evidence type="ECO:0000313" key="4">
    <source>
        <dbReference type="EMBL" id="PSC03703.1"/>
    </source>
</evidence>
<protein>
    <recommendedName>
        <fullName evidence="6">ATP-grasp domain-containing protein</fullName>
    </recommendedName>
</protein>
<evidence type="ECO:0000256" key="1">
    <source>
        <dbReference type="ARBA" id="ARBA00022598"/>
    </source>
</evidence>
<dbReference type="OrthoDB" id="9807426at2"/>
<dbReference type="RefSeq" id="WP_106338272.1">
    <property type="nucleotide sequence ID" value="NZ_PVZS01000021.1"/>
</dbReference>
<keyword evidence="2" id="KW-0547">Nucleotide-binding</keyword>
<comment type="caution">
    <text evidence="4">The sequence shown here is derived from an EMBL/GenBank/DDBJ whole genome shotgun (WGS) entry which is preliminary data.</text>
</comment>
<dbReference type="PANTHER" id="PTHR43334:SF1">
    <property type="entry name" value="3-HYDROXYPROPIONATE--COA LIGASE [ADP-FORMING]"/>
    <property type="match status" value="1"/>
</dbReference>
<dbReference type="AlphaFoldDB" id="A0A2T1HPZ1"/>
<keyword evidence="5" id="KW-1185">Reference proteome</keyword>
<organism evidence="4 5">
    <name type="scientific">Alsobacter soli</name>
    <dbReference type="NCBI Taxonomy" id="2109933"/>
    <lineage>
        <taxon>Bacteria</taxon>
        <taxon>Pseudomonadati</taxon>
        <taxon>Pseudomonadota</taxon>
        <taxon>Alphaproteobacteria</taxon>
        <taxon>Hyphomicrobiales</taxon>
        <taxon>Alsobacteraceae</taxon>
        <taxon>Alsobacter</taxon>
    </lineage>
</organism>
<name>A0A2T1HPZ1_9HYPH</name>
<reference evidence="5" key="1">
    <citation type="submission" date="2018-03" db="EMBL/GenBank/DDBJ databases">
        <authorList>
            <person name="Sun L."/>
            <person name="Liu H."/>
            <person name="Chen W."/>
            <person name="Huang K."/>
            <person name="Liu W."/>
            <person name="Gao X."/>
        </authorList>
    </citation>
    <scope>NUCLEOTIDE SEQUENCE [LARGE SCALE GENOMIC DNA]</scope>
    <source>
        <strain evidence="5">SH9</strain>
    </source>
</reference>
<evidence type="ECO:0000313" key="5">
    <source>
        <dbReference type="Proteomes" id="UP000239772"/>
    </source>
</evidence>
<dbReference type="EMBL" id="PVZS01000021">
    <property type="protein sequence ID" value="PSC03703.1"/>
    <property type="molecule type" value="Genomic_DNA"/>
</dbReference>
<accession>A0A2T1HPZ1</accession>
<dbReference type="Gene3D" id="3.30.470.20">
    <property type="entry name" value="ATP-grasp fold, B domain"/>
    <property type="match status" value="1"/>
</dbReference>
<keyword evidence="1" id="KW-0436">Ligase</keyword>
<dbReference type="InterPro" id="IPR051538">
    <property type="entry name" value="Acyl-CoA_Synth/Transferase"/>
</dbReference>
<dbReference type="InterPro" id="IPR013815">
    <property type="entry name" value="ATP_grasp_subdomain_1"/>
</dbReference>
<dbReference type="SUPFAM" id="SSF56059">
    <property type="entry name" value="Glutathione synthetase ATP-binding domain-like"/>
    <property type="match status" value="1"/>
</dbReference>
<keyword evidence="3" id="KW-0067">ATP-binding</keyword>
<evidence type="ECO:0008006" key="6">
    <source>
        <dbReference type="Google" id="ProtNLM"/>
    </source>
</evidence>
<dbReference type="Gene3D" id="3.30.1490.20">
    <property type="entry name" value="ATP-grasp fold, A domain"/>
    <property type="match status" value="1"/>
</dbReference>
<dbReference type="Proteomes" id="UP000239772">
    <property type="component" value="Unassembled WGS sequence"/>
</dbReference>
<dbReference type="Pfam" id="PF13549">
    <property type="entry name" value="ATP-grasp_5"/>
    <property type="match status" value="1"/>
</dbReference>
<dbReference type="GO" id="GO:0005524">
    <property type="term" value="F:ATP binding"/>
    <property type="evidence" value="ECO:0007669"/>
    <property type="project" value="UniProtKB-KW"/>
</dbReference>
<evidence type="ECO:0000256" key="3">
    <source>
        <dbReference type="ARBA" id="ARBA00022840"/>
    </source>
</evidence>
<evidence type="ECO:0000256" key="2">
    <source>
        <dbReference type="ARBA" id="ARBA00022741"/>
    </source>
</evidence>
<dbReference type="GO" id="GO:0016874">
    <property type="term" value="F:ligase activity"/>
    <property type="evidence" value="ECO:0007669"/>
    <property type="project" value="UniProtKB-KW"/>
</dbReference>
<proteinExistence type="predicted"/>
<dbReference type="PANTHER" id="PTHR43334">
    <property type="entry name" value="ACETATE--COA LIGASE [ADP-FORMING]"/>
    <property type="match status" value="1"/>
</dbReference>